<dbReference type="SUPFAM" id="SSF53448">
    <property type="entry name" value="Nucleotide-diphospho-sugar transferases"/>
    <property type="match status" value="1"/>
</dbReference>
<dbReference type="AlphaFoldDB" id="A0A6G9QL11"/>
<dbReference type="NCBIfam" id="NF003950">
    <property type="entry name" value="PRK05450.1-3"/>
    <property type="match status" value="1"/>
</dbReference>
<organism evidence="6 7">
    <name type="scientific">Shewanella aestuarii</name>
    <dbReference type="NCBI Taxonomy" id="1028752"/>
    <lineage>
        <taxon>Bacteria</taxon>
        <taxon>Pseudomonadati</taxon>
        <taxon>Pseudomonadota</taxon>
        <taxon>Gammaproteobacteria</taxon>
        <taxon>Alteromonadales</taxon>
        <taxon>Shewanellaceae</taxon>
        <taxon>Shewanella</taxon>
    </lineage>
</organism>
<accession>A0A6G9QL11</accession>
<dbReference type="PANTHER" id="PTHR42866:SF2">
    <property type="entry name" value="3-DEOXY-MANNO-OCTULOSONATE CYTIDYLYLTRANSFERASE, MITOCHONDRIAL"/>
    <property type="match status" value="1"/>
</dbReference>
<evidence type="ECO:0000256" key="4">
    <source>
        <dbReference type="ARBA" id="ARBA00022985"/>
    </source>
</evidence>
<dbReference type="EMBL" id="CP050313">
    <property type="protein sequence ID" value="QIR14755.1"/>
    <property type="molecule type" value="Genomic_DNA"/>
</dbReference>
<keyword evidence="5" id="KW-0963">Cytoplasm</keyword>
<dbReference type="GO" id="GO:0016020">
    <property type="term" value="C:membrane"/>
    <property type="evidence" value="ECO:0007669"/>
    <property type="project" value="UniProtKB-SubCell"/>
</dbReference>
<evidence type="ECO:0000256" key="5">
    <source>
        <dbReference type="HAMAP-Rule" id="MF_00057"/>
    </source>
</evidence>
<dbReference type="InterPro" id="IPR003329">
    <property type="entry name" value="Cytidylyl_trans"/>
</dbReference>
<dbReference type="Gene3D" id="3.90.550.10">
    <property type="entry name" value="Spore Coat Polysaccharide Biosynthesis Protein SpsA, Chain A"/>
    <property type="match status" value="1"/>
</dbReference>
<dbReference type="InterPro" id="IPR029044">
    <property type="entry name" value="Nucleotide-diphossugar_trans"/>
</dbReference>
<dbReference type="KEGG" id="saes:HBH39_09865"/>
<evidence type="ECO:0000256" key="2">
    <source>
        <dbReference type="ARBA" id="ARBA00022679"/>
    </source>
</evidence>
<dbReference type="PANTHER" id="PTHR42866">
    <property type="entry name" value="3-DEOXY-MANNO-OCTULOSONATE CYTIDYLYLTRANSFERASE"/>
    <property type="match status" value="1"/>
</dbReference>
<dbReference type="RefSeq" id="WP_167677830.1">
    <property type="nucleotide sequence ID" value="NZ_CP050313.1"/>
</dbReference>
<comment type="subcellular location">
    <subcellularLocation>
        <location evidence="5">Cytoplasm</location>
    </subcellularLocation>
    <subcellularLocation>
        <location evidence="1">Membrane</location>
    </subcellularLocation>
</comment>
<dbReference type="NCBIfam" id="TIGR00466">
    <property type="entry name" value="kdsB"/>
    <property type="match status" value="1"/>
</dbReference>
<gene>
    <name evidence="5 6" type="primary">kdsB</name>
    <name evidence="6" type="ORF">HBH39_09865</name>
</gene>
<comment type="catalytic activity">
    <reaction evidence="5">
        <text>8-amino-3,8-dideoxy-alpha-D-manno-octulosonate + CTP = CMP-8-amino-3,8-dideoxy-alpha-D-manno-oct-2-ulosonate + diphosphate</text>
        <dbReference type="Rhea" id="RHEA:49284"/>
        <dbReference type="ChEBI" id="CHEBI:33019"/>
        <dbReference type="ChEBI" id="CHEBI:37563"/>
        <dbReference type="ChEBI" id="CHEBI:87091"/>
        <dbReference type="ChEBI" id="CHEBI:91089"/>
        <dbReference type="EC" id="2.7.7.90"/>
    </reaction>
</comment>
<dbReference type="InterPro" id="IPR004528">
    <property type="entry name" value="KdsB"/>
</dbReference>
<evidence type="ECO:0000313" key="6">
    <source>
        <dbReference type="EMBL" id="QIR14755.1"/>
    </source>
</evidence>
<dbReference type="GO" id="GO:0008690">
    <property type="term" value="F:3-deoxy-manno-octulosonate cytidylyltransferase activity"/>
    <property type="evidence" value="ECO:0007669"/>
    <property type="project" value="InterPro"/>
</dbReference>
<dbReference type="HAMAP" id="MF_00057">
    <property type="entry name" value="KdsB"/>
    <property type="match status" value="1"/>
</dbReference>
<dbReference type="Proteomes" id="UP000502608">
    <property type="component" value="Chromosome"/>
</dbReference>
<evidence type="ECO:0000313" key="7">
    <source>
        <dbReference type="Proteomes" id="UP000502608"/>
    </source>
</evidence>
<evidence type="ECO:0000256" key="1">
    <source>
        <dbReference type="ARBA" id="ARBA00004370"/>
    </source>
</evidence>
<keyword evidence="2 5" id="KW-0808">Transferase</keyword>
<sequence>MKVTLLIPARYGSTRFPGKPLAPINGKPMIQHVYERASLAKGVDNIFVATDNERIKQAVEGFGGKVVMTSPDAASGTDRINEAIGHLGLADDDLVINVQGDQPLIDPISIEQLVTLFKKHPGEFEMGTLGVEITNKSELDDPMNVKVVFDNNHYALYFSRARIPFGRDTNEYPVYKHIGVYAYTRRFVNAFAKLPLGKLEDIEKLEQLRALEYGHKIKIAISAFDWPDVDTPEDIKKCELRLAVD</sequence>
<dbReference type="GO" id="GO:0044281">
    <property type="term" value="P:small molecule metabolic process"/>
    <property type="evidence" value="ECO:0007669"/>
    <property type="project" value="UniProtKB-ARBA"/>
</dbReference>
<keyword evidence="3 5" id="KW-0548">Nucleotidyltransferase</keyword>
<comment type="function">
    <text evidence="5">Activates KDO8N (a required 8-carbon sugar) for incorporation into bacterial lipopolysaccharide in the Shewanella genus.</text>
</comment>
<keyword evidence="7" id="KW-1185">Reference proteome</keyword>
<comment type="similarity">
    <text evidence="5">Belongs to the KdsB family.</text>
</comment>
<dbReference type="NCBIfam" id="NF003952">
    <property type="entry name" value="PRK05450.1-5"/>
    <property type="match status" value="1"/>
</dbReference>
<dbReference type="GO" id="GO:0005829">
    <property type="term" value="C:cytosol"/>
    <property type="evidence" value="ECO:0007669"/>
    <property type="project" value="TreeGrafter"/>
</dbReference>
<dbReference type="CDD" id="cd02517">
    <property type="entry name" value="CMP-KDO-Synthetase"/>
    <property type="match status" value="1"/>
</dbReference>
<keyword evidence="4 5" id="KW-0448">Lipopolysaccharide biosynthesis</keyword>
<dbReference type="EC" id="2.7.7.90" evidence="5"/>
<dbReference type="NCBIfam" id="NF009905">
    <property type="entry name" value="PRK13368.1"/>
    <property type="match status" value="1"/>
</dbReference>
<dbReference type="Pfam" id="PF02348">
    <property type="entry name" value="CTP_transf_3"/>
    <property type="match status" value="1"/>
</dbReference>
<dbReference type="FunFam" id="3.90.550.10:FF:000011">
    <property type="entry name" value="3-deoxy-manno-octulosonate cytidylyltransferase"/>
    <property type="match status" value="1"/>
</dbReference>
<proteinExistence type="inferred from homology"/>
<dbReference type="GO" id="GO:0009103">
    <property type="term" value="P:lipopolysaccharide biosynthetic process"/>
    <property type="evidence" value="ECO:0007669"/>
    <property type="project" value="UniProtKB-UniRule"/>
</dbReference>
<evidence type="ECO:0000256" key="3">
    <source>
        <dbReference type="ARBA" id="ARBA00022695"/>
    </source>
</evidence>
<name>A0A6G9QL11_9GAMM</name>
<protein>
    <recommendedName>
        <fullName evidence="5">8-amino-3,8-dideoxy-manno-octulosonate cytidylyltransferase</fullName>
        <ecNumber evidence="5">2.7.7.90</ecNumber>
    </recommendedName>
    <alternativeName>
        <fullName evidence="5">CMP-8-amino-3,8-dideoxy-manno-octulosonate synthase</fullName>
    </alternativeName>
</protein>
<reference evidence="6 7" key="1">
    <citation type="submission" date="2020-03" db="EMBL/GenBank/DDBJ databases">
        <title>Complete genome sequence of Shewanella sp.</title>
        <authorList>
            <person name="Kim Y.-S."/>
            <person name="Kim S.-J."/>
            <person name="Jung H.-K."/>
            <person name="Kim K.-H."/>
        </authorList>
    </citation>
    <scope>NUCLEOTIDE SEQUENCE [LARGE SCALE GENOMIC DNA]</scope>
    <source>
        <strain evidence="6 7">PN3F2</strain>
    </source>
</reference>